<protein>
    <submittedName>
        <fullName evidence="4">Ribosomal protein L10e/L16</fullName>
    </submittedName>
</protein>
<keyword evidence="5" id="KW-1185">Reference proteome</keyword>
<dbReference type="OrthoDB" id="10258869at2759"/>
<dbReference type="EMBL" id="JAFCMP010000224">
    <property type="protein sequence ID" value="KAG5182728.1"/>
    <property type="molecule type" value="Genomic_DNA"/>
</dbReference>
<dbReference type="InterPro" id="IPR047873">
    <property type="entry name" value="Ribosomal_uL16"/>
</dbReference>
<name>A0A835YXV3_9STRA</name>
<proteinExistence type="inferred from homology"/>
<evidence type="ECO:0000256" key="2">
    <source>
        <dbReference type="ARBA" id="ARBA00022980"/>
    </source>
</evidence>
<sequence>MGRRPARCIRFQKNKPFIKSRYCRGVPDPKIRIFDCGNKAASVDLFPFVAHLVSDEKEQLTSNALEAARVTANKYLVKFGGKDAFHLRIRAHPFHVIRQNKMLSCAGADRLSSGMRHSYGKPTETAARVSIGQILMSVRAKDANGASCIEALRRAKFKFPGRQKILRSEKWGLTKWSREDYVRGRQEGWLVHDGNGVKYISQHGPLNKRRN</sequence>
<dbReference type="GO" id="GO:1990904">
    <property type="term" value="C:ribonucleoprotein complex"/>
    <property type="evidence" value="ECO:0007669"/>
    <property type="project" value="UniProtKB-KW"/>
</dbReference>
<keyword evidence="3" id="KW-0687">Ribonucleoprotein</keyword>
<comment type="similarity">
    <text evidence="1">Belongs to the universal ribosomal protein uL16 family.</text>
</comment>
<comment type="caution">
    <text evidence="4">The sequence shown here is derived from an EMBL/GenBank/DDBJ whole genome shotgun (WGS) entry which is preliminary data.</text>
</comment>
<dbReference type="PIRSF" id="PIRSF005590">
    <property type="entry name" value="Ribosomal_L10"/>
    <property type="match status" value="1"/>
</dbReference>
<dbReference type="Pfam" id="PF00252">
    <property type="entry name" value="Ribosomal_L16"/>
    <property type="match status" value="1"/>
</dbReference>
<dbReference type="InterPro" id="IPR001197">
    <property type="entry name" value="Ribosomal_uL16_euk_arch"/>
</dbReference>
<evidence type="ECO:0000256" key="3">
    <source>
        <dbReference type="ARBA" id="ARBA00023274"/>
    </source>
</evidence>
<dbReference type="NCBIfam" id="NF003239">
    <property type="entry name" value="PRK04199.1-4"/>
    <property type="match status" value="1"/>
</dbReference>
<dbReference type="GO" id="GO:0003735">
    <property type="term" value="F:structural constituent of ribosome"/>
    <property type="evidence" value="ECO:0007669"/>
    <property type="project" value="InterPro"/>
</dbReference>
<reference evidence="4" key="1">
    <citation type="submission" date="2021-02" db="EMBL/GenBank/DDBJ databases">
        <title>First Annotated Genome of the Yellow-green Alga Tribonema minus.</title>
        <authorList>
            <person name="Mahan K.M."/>
        </authorList>
    </citation>
    <scope>NUCLEOTIDE SEQUENCE</scope>
    <source>
        <strain evidence="4">UTEX B ZZ1240</strain>
    </source>
</reference>
<dbReference type="Gene3D" id="3.90.1170.10">
    <property type="entry name" value="Ribosomal protein L10e/L16"/>
    <property type="match status" value="1"/>
</dbReference>
<dbReference type="CDD" id="cd01433">
    <property type="entry name" value="Ribosomal_L16_L10e"/>
    <property type="match status" value="1"/>
</dbReference>
<dbReference type="NCBIfam" id="TIGR00279">
    <property type="entry name" value="uL16_euk_arch"/>
    <property type="match status" value="1"/>
</dbReference>
<keyword evidence="2 4" id="KW-0689">Ribosomal protein</keyword>
<dbReference type="GO" id="GO:0006412">
    <property type="term" value="P:translation"/>
    <property type="evidence" value="ECO:0007669"/>
    <property type="project" value="InterPro"/>
</dbReference>
<dbReference type="AlphaFoldDB" id="A0A835YXV3"/>
<evidence type="ECO:0000313" key="4">
    <source>
        <dbReference type="EMBL" id="KAG5182728.1"/>
    </source>
</evidence>
<evidence type="ECO:0000313" key="5">
    <source>
        <dbReference type="Proteomes" id="UP000664859"/>
    </source>
</evidence>
<dbReference type="InterPro" id="IPR036920">
    <property type="entry name" value="Ribosomal_uL16_sf"/>
</dbReference>
<organism evidence="4 5">
    <name type="scientific">Tribonema minus</name>
    <dbReference type="NCBI Taxonomy" id="303371"/>
    <lineage>
        <taxon>Eukaryota</taxon>
        <taxon>Sar</taxon>
        <taxon>Stramenopiles</taxon>
        <taxon>Ochrophyta</taxon>
        <taxon>PX clade</taxon>
        <taxon>Xanthophyceae</taxon>
        <taxon>Tribonematales</taxon>
        <taxon>Tribonemataceae</taxon>
        <taxon>Tribonema</taxon>
    </lineage>
</organism>
<dbReference type="Proteomes" id="UP000664859">
    <property type="component" value="Unassembled WGS sequence"/>
</dbReference>
<evidence type="ECO:0000256" key="1">
    <source>
        <dbReference type="ARBA" id="ARBA00008931"/>
    </source>
</evidence>
<gene>
    <name evidence="4" type="ORF">JKP88DRAFT_269856</name>
</gene>
<dbReference type="GO" id="GO:0005840">
    <property type="term" value="C:ribosome"/>
    <property type="evidence" value="ECO:0007669"/>
    <property type="project" value="UniProtKB-KW"/>
</dbReference>
<dbReference type="FunFam" id="3.90.1170.10:FF:000002">
    <property type="entry name" value="60S ribosomal protein L10"/>
    <property type="match status" value="1"/>
</dbReference>
<dbReference type="SUPFAM" id="SSF54686">
    <property type="entry name" value="Ribosomal protein L16p/L10e"/>
    <property type="match status" value="1"/>
</dbReference>
<dbReference type="InterPro" id="IPR016180">
    <property type="entry name" value="Ribosomal_uL16_dom"/>
</dbReference>
<accession>A0A835YXV3</accession>
<dbReference type="PANTHER" id="PTHR11726">
    <property type="entry name" value="60S RIBOSOMAL PROTEIN L10"/>
    <property type="match status" value="1"/>
</dbReference>